<organism evidence="2 3">
    <name type="scientific">Rhizophagus irregularis (strain DAOM 197198w)</name>
    <name type="common">Glomus intraradices</name>
    <dbReference type="NCBI Taxonomy" id="1432141"/>
    <lineage>
        <taxon>Eukaryota</taxon>
        <taxon>Fungi</taxon>
        <taxon>Fungi incertae sedis</taxon>
        <taxon>Mucoromycota</taxon>
        <taxon>Glomeromycotina</taxon>
        <taxon>Glomeromycetes</taxon>
        <taxon>Glomerales</taxon>
        <taxon>Glomeraceae</taxon>
        <taxon>Rhizophagus</taxon>
    </lineage>
</organism>
<dbReference type="HOGENOM" id="CLU_888878_0_0_1"/>
<gene>
    <name evidence="2" type="ORF">RirG_240710</name>
</gene>
<keyword evidence="1" id="KW-0175">Coiled coil</keyword>
<dbReference type="OrthoDB" id="2378716at2759"/>
<accession>A0A015K2Z0</accession>
<comment type="caution">
    <text evidence="2">The sequence shown here is derived from an EMBL/GenBank/DDBJ whole genome shotgun (WGS) entry which is preliminary data.</text>
</comment>
<keyword evidence="3" id="KW-1185">Reference proteome</keyword>
<evidence type="ECO:0000313" key="2">
    <source>
        <dbReference type="EMBL" id="EXX53786.1"/>
    </source>
</evidence>
<reference evidence="2 3" key="1">
    <citation type="submission" date="2014-02" db="EMBL/GenBank/DDBJ databases">
        <title>Single nucleus genome sequencing reveals high similarity among nuclei of an endomycorrhizal fungus.</title>
        <authorList>
            <person name="Lin K."/>
            <person name="Geurts R."/>
            <person name="Zhang Z."/>
            <person name="Limpens E."/>
            <person name="Saunders D.G."/>
            <person name="Mu D."/>
            <person name="Pang E."/>
            <person name="Cao H."/>
            <person name="Cha H."/>
            <person name="Lin T."/>
            <person name="Zhou Q."/>
            <person name="Shang Y."/>
            <person name="Li Y."/>
            <person name="Ivanov S."/>
            <person name="Sharma T."/>
            <person name="Velzen R.V."/>
            <person name="Ruijter N.D."/>
            <person name="Aanen D.K."/>
            <person name="Win J."/>
            <person name="Kamoun S."/>
            <person name="Bisseling T."/>
            <person name="Huang S."/>
        </authorList>
    </citation>
    <scope>NUCLEOTIDE SEQUENCE [LARGE SCALE GENOMIC DNA]</scope>
    <source>
        <strain evidence="3">DAOM197198w</strain>
    </source>
</reference>
<dbReference type="SMR" id="A0A015K2Z0"/>
<dbReference type="Proteomes" id="UP000022910">
    <property type="component" value="Unassembled WGS sequence"/>
</dbReference>
<evidence type="ECO:0000313" key="3">
    <source>
        <dbReference type="Proteomes" id="UP000022910"/>
    </source>
</evidence>
<dbReference type="EMBL" id="JEMT01028764">
    <property type="protein sequence ID" value="EXX53786.1"/>
    <property type="molecule type" value="Genomic_DNA"/>
</dbReference>
<sequence>MEEETLKQYMNEYYRGFTGFELEHLEDFAKCLKEYKEFNLADYEIAHLDNDILFPPGDIKIGVRDARTTSKSNISKKILMDIAVFTMKMGGENVKRILETILLEKSCKDTATTKDATGENTTEKEIDRELISNFVKEYMFSFYKNFFEFEKQHVDDFVTAIKNKEQVNLVNYETEHLDEDLLIRRGRTPQGVRDKEKKMGVDVIKDNLMDIAAFTIKKGAAITTKILISLGYDHFENLQRKDAAVEELRKTKDELNSLLAKHKEDKEKIDDLEKEKKIADE</sequence>
<dbReference type="AlphaFoldDB" id="A0A015K2Z0"/>
<name>A0A015K2Z0_RHIIW</name>
<evidence type="ECO:0000256" key="1">
    <source>
        <dbReference type="SAM" id="Coils"/>
    </source>
</evidence>
<feature type="coiled-coil region" evidence="1">
    <location>
        <begin position="238"/>
        <end position="275"/>
    </location>
</feature>
<proteinExistence type="predicted"/>
<protein>
    <submittedName>
        <fullName evidence="2">Uncharacterized protein</fullName>
    </submittedName>
</protein>